<keyword evidence="3" id="KW-1185">Reference proteome</keyword>
<dbReference type="PANTHER" id="PTHR37309">
    <property type="entry name" value="SLR0284 PROTEIN"/>
    <property type="match status" value="1"/>
</dbReference>
<evidence type="ECO:0000313" key="2">
    <source>
        <dbReference type="EMBL" id="MFD2244851.1"/>
    </source>
</evidence>
<accession>A0ABW5CR70</accession>
<evidence type="ECO:0000313" key="3">
    <source>
        <dbReference type="Proteomes" id="UP001597374"/>
    </source>
</evidence>
<organism evidence="2 3">
    <name type="scientific">Pontibacter ruber</name>
    <dbReference type="NCBI Taxonomy" id="1343895"/>
    <lineage>
        <taxon>Bacteria</taxon>
        <taxon>Pseudomonadati</taxon>
        <taxon>Bacteroidota</taxon>
        <taxon>Cytophagia</taxon>
        <taxon>Cytophagales</taxon>
        <taxon>Hymenobacteraceae</taxon>
        <taxon>Pontibacter</taxon>
    </lineage>
</organism>
<dbReference type="Proteomes" id="UP001597374">
    <property type="component" value="Unassembled WGS sequence"/>
</dbReference>
<gene>
    <name evidence="2" type="ORF">ACFSKP_01210</name>
</gene>
<dbReference type="EMBL" id="JBHUIM010000001">
    <property type="protein sequence ID" value="MFD2244851.1"/>
    <property type="molecule type" value="Genomic_DNA"/>
</dbReference>
<evidence type="ECO:0000256" key="1">
    <source>
        <dbReference type="SAM" id="Phobius"/>
    </source>
</evidence>
<dbReference type="PANTHER" id="PTHR37309:SF1">
    <property type="entry name" value="SLR0284 PROTEIN"/>
    <property type="match status" value="1"/>
</dbReference>
<feature type="transmembrane region" description="Helical" evidence="1">
    <location>
        <begin position="57"/>
        <end position="78"/>
    </location>
</feature>
<feature type="transmembrane region" description="Helical" evidence="1">
    <location>
        <begin position="90"/>
        <end position="107"/>
    </location>
</feature>
<dbReference type="RefSeq" id="WP_250429774.1">
    <property type="nucleotide sequence ID" value="NZ_JALPRR010000002.1"/>
</dbReference>
<protein>
    <submittedName>
        <fullName evidence="2">Phage holin family protein</fullName>
    </submittedName>
</protein>
<keyword evidence="1" id="KW-0812">Transmembrane</keyword>
<name>A0ABW5CR70_9BACT</name>
<proteinExistence type="predicted"/>
<dbReference type="Pfam" id="PF04020">
    <property type="entry name" value="Phage_holin_4_2"/>
    <property type="match status" value="1"/>
</dbReference>
<reference evidence="3" key="1">
    <citation type="journal article" date="2019" name="Int. J. Syst. Evol. Microbiol.">
        <title>The Global Catalogue of Microorganisms (GCM) 10K type strain sequencing project: providing services to taxonomists for standard genome sequencing and annotation.</title>
        <authorList>
            <consortium name="The Broad Institute Genomics Platform"/>
            <consortium name="The Broad Institute Genome Sequencing Center for Infectious Disease"/>
            <person name="Wu L."/>
            <person name="Ma J."/>
        </authorList>
    </citation>
    <scope>NUCLEOTIDE SEQUENCE [LARGE SCALE GENOMIC DNA]</scope>
    <source>
        <strain evidence="3">CGMCC 4.1782</strain>
    </source>
</reference>
<keyword evidence="1" id="KW-1133">Transmembrane helix</keyword>
<feature type="transmembrane region" description="Helical" evidence="1">
    <location>
        <begin position="32"/>
        <end position="50"/>
    </location>
</feature>
<dbReference type="InterPro" id="IPR007165">
    <property type="entry name" value="Phage_holin_4_2"/>
</dbReference>
<sequence>MDFIINLLVSAGVLLLMAYILPQVHVKSFMTALWVAFLIALLNATVGFLIRLPLNLVTFFLLSFLVRLVVTTIIIKLVDKLVGNFRVDGWWPALLIAIALAIASTLVDRSTREEEIEELESFNIEMPIEQLYAQK</sequence>
<keyword evidence="1" id="KW-0472">Membrane</keyword>
<comment type="caution">
    <text evidence="2">The sequence shown here is derived from an EMBL/GenBank/DDBJ whole genome shotgun (WGS) entry which is preliminary data.</text>
</comment>